<dbReference type="Proteomes" id="UP000769528">
    <property type="component" value="Unassembled WGS sequence"/>
</dbReference>
<dbReference type="PANTHER" id="PTHR11953">
    <property type="entry name" value="EXOSOME COMPLEX COMPONENT"/>
    <property type="match status" value="1"/>
</dbReference>
<dbReference type="GO" id="GO:0071028">
    <property type="term" value="P:nuclear mRNA surveillance"/>
    <property type="evidence" value="ECO:0007669"/>
    <property type="project" value="TreeGrafter"/>
</dbReference>
<keyword evidence="5" id="KW-0698">rRNA processing</keyword>
<dbReference type="OrthoDB" id="2504340at2759"/>
<dbReference type="GO" id="GO:0000176">
    <property type="term" value="C:nuclear exosome (RNase complex)"/>
    <property type="evidence" value="ECO:0007669"/>
    <property type="project" value="TreeGrafter"/>
</dbReference>
<keyword evidence="11" id="KW-1185">Reference proteome</keyword>
<dbReference type="GO" id="GO:0034475">
    <property type="term" value="P:U4 snRNA 3'-end processing"/>
    <property type="evidence" value="ECO:0007669"/>
    <property type="project" value="TreeGrafter"/>
</dbReference>
<dbReference type="GO" id="GO:0071038">
    <property type="term" value="P:TRAMP-dependent tRNA surveillance pathway"/>
    <property type="evidence" value="ECO:0007669"/>
    <property type="project" value="UniProtKB-ARBA"/>
</dbReference>
<feature type="domain" description="Exoribonuclease phosphorolytic" evidence="9">
    <location>
        <begin position="47"/>
        <end position="169"/>
    </location>
</feature>
<dbReference type="PANTHER" id="PTHR11953:SF2">
    <property type="entry name" value="EXOSOME COMPLEX COMPONENT MTR3"/>
    <property type="match status" value="1"/>
</dbReference>
<dbReference type="InterPro" id="IPR001247">
    <property type="entry name" value="ExoRNase_PH_dom1"/>
</dbReference>
<dbReference type="InterPro" id="IPR027408">
    <property type="entry name" value="PNPase/RNase_PH_dom_sf"/>
</dbReference>
<dbReference type="GO" id="GO:0003723">
    <property type="term" value="F:RNA binding"/>
    <property type="evidence" value="ECO:0007669"/>
    <property type="project" value="UniProtKB-KW"/>
</dbReference>
<keyword evidence="6" id="KW-0271">Exosome</keyword>
<dbReference type="Gene3D" id="3.30.230.70">
    <property type="entry name" value="GHMP Kinase, N-terminal domain"/>
    <property type="match status" value="1"/>
</dbReference>
<dbReference type="AlphaFoldDB" id="A0A9P8PXZ6"/>
<evidence type="ECO:0000313" key="10">
    <source>
        <dbReference type="EMBL" id="KAH3680396.1"/>
    </source>
</evidence>
<evidence type="ECO:0000256" key="6">
    <source>
        <dbReference type="ARBA" id="ARBA00022835"/>
    </source>
</evidence>
<evidence type="ECO:0000256" key="1">
    <source>
        <dbReference type="ARBA" id="ARBA00004123"/>
    </source>
</evidence>
<dbReference type="GO" id="GO:0005730">
    <property type="term" value="C:nucleolus"/>
    <property type="evidence" value="ECO:0007669"/>
    <property type="project" value="UniProtKB-ARBA"/>
</dbReference>
<dbReference type="SUPFAM" id="SSF54211">
    <property type="entry name" value="Ribosomal protein S5 domain 2-like"/>
    <property type="match status" value="1"/>
</dbReference>
<evidence type="ECO:0000256" key="3">
    <source>
        <dbReference type="ARBA" id="ARBA00006678"/>
    </source>
</evidence>
<evidence type="ECO:0000256" key="2">
    <source>
        <dbReference type="ARBA" id="ARBA00004496"/>
    </source>
</evidence>
<protein>
    <recommendedName>
        <fullName evidence="9">Exoribonuclease phosphorolytic domain-containing protein</fullName>
    </recommendedName>
</protein>
<comment type="caution">
    <text evidence="10">The sequence shown here is derived from an EMBL/GenBank/DDBJ whole genome shotgun (WGS) entry which is preliminary data.</text>
</comment>
<comment type="similarity">
    <text evidence="3">Belongs to the RNase PH family.</text>
</comment>
<keyword evidence="8" id="KW-0539">Nucleus</keyword>
<keyword evidence="7" id="KW-0694">RNA-binding</keyword>
<evidence type="ECO:0000313" key="11">
    <source>
        <dbReference type="Proteomes" id="UP000769528"/>
    </source>
</evidence>
<keyword evidence="4" id="KW-0963">Cytoplasm</keyword>
<evidence type="ECO:0000256" key="7">
    <source>
        <dbReference type="ARBA" id="ARBA00022884"/>
    </source>
</evidence>
<dbReference type="GO" id="GO:0000467">
    <property type="term" value="P:exonucleolytic trimming to generate mature 3'-end of 5.8S rRNA from tricistronic rRNA transcript (SSU-rRNA, 5.8S rRNA, LSU-rRNA)"/>
    <property type="evidence" value="ECO:0007669"/>
    <property type="project" value="UniProtKB-ARBA"/>
</dbReference>
<evidence type="ECO:0000256" key="8">
    <source>
        <dbReference type="ARBA" id="ARBA00023242"/>
    </source>
</evidence>
<reference evidence="10" key="1">
    <citation type="journal article" date="2021" name="Open Biol.">
        <title>Shared evolutionary footprints suggest mitochondrial oxidative damage underlies multiple complex I losses in fungi.</title>
        <authorList>
            <person name="Schikora-Tamarit M.A."/>
            <person name="Marcet-Houben M."/>
            <person name="Nosek J."/>
            <person name="Gabaldon T."/>
        </authorList>
    </citation>
    <scope>NUCLEOTIDE SEQUENCE</scope>
    <source>
        <strain evidence="10">CBS6341</strain>
    </source>
</reference>
<sequence>MSTLDRRRILGPANVKPLIFGLSSSQSKQENKIEEEEEEDINSQISKTFIKTGLITNANGSSYLEYNGNIISVSIYGPRPVRGTFTEKTSLDVHLDDNTETISDLLNKKFCNYIENNFTTVINLNKYPKSGISIFINVLSINNFQKYKYKLLSLISDATTIALINSGIEIIDIVSSTFDLNSNTVISFIKSNEIVGLLSDSNKIYKDVNDFNKIIKKLGNDSNIVKNSLINYLMSGN</sequence>
<comment type="subcellular location">
    <subcellularLocation>
        <location evidence="2">Cytoplasm</location>
    </subcellularLocation>
    <subcellularLocation>
        <location evidence="1">Nucleus</location>
    </subcellularLocation>
</comment>
<gene>
    <name evidence="10" type="ORF">WICMUC_000327</name>
</gene>
<evidence type="ECO:0000256" key="4">
    <source>
        <dbReference type="ARBA" id="ARBA00022490"/>
    </source>
</evidence>
<dbReference type="GO" id="GO:0016075">
    <property type="term" value="P:rRNA catabolic process"/>
    <property type="evidence" value="ECO:0007669"/>
    <property type="project" value="TreeGrafter"/>
</dbReference>
<dbReference type="InterPro" id="IPR020568">
    <property type="entry name" value="Ribosomal_Su5_D2-typ_SF"/>
</dbReference>
<evidence type="ECO:0000259" key="9">
    <source>
        <dbReference type="Pfam" id="PF01138"/>
    </source>
</evidence>
<evidence type="ECO:0000256" key="5">
    <source>
        <dbReference type="ARBA" id="ARBA00022552"/>
    </source>
</evidence>
<dbReference type="GO" id="GO:0071051">
    <property type="term" value="P:poly(A)-dependent snoRNA 3'-end processing"/>
    <property type="evidence" value="ECO:0007669"/>
    <property type="project" value="TreeGrafter"/>
</dbReference>
<dbReference type="InterPro" id="IPR050080">
    <property type="entry name" value="RNase_PH"/>
</dbReference>
<accession>A0A9P8PXZ6</accession>
<proteinExistence type="inferred from homology"/>
<dbReference type="GO" id="GO:0000177">
    <property type="term" value="C:cytoplasmic exosome (RNase complex)"/>
    <property type="evidence" value="ECO:0007669"/>
    <property type="project" value="UniProtKB-ARBA"/>
</dbReference>
<name>A0A9P8PXZ6_9ASCO</name>
<reference evidence="10" key="2">
    <citation type="submission" date="2021-01" db="EMBL/GenBank/DDBJ databases">
        <authorList>
            <person name="Schikora-Tamarit M.A."/>
        </authorList>
    </citation>
    <scope>NUCLEOTIDE SEQUENCE</scope>
    <source>
        <strain evidence="10">CBS6341</strain>
    </source>
</reference>
<organism evidence="10 11">
    <name type="scientific">Wickerhamomyces mucosus</name>
    <dbReference type="NCBI Taxonomy" id="1378264"/>
    <lineage>
        <taxon>Eukaryota</taxon>
        <taxon>Fungi</taxon>
        <taxon>Dikarya</taxon>
        <taxon>Ascomycota</taxon>
        <taxon>Saccharomycotina</taxon>
        <taxon>Saccharomycetes</taxon>
        <taxon>Phaffomycetales</taxon>
        <taxon>Wickerhamomycetaceae</taxon>
        <taxon>Wickerhamomyces</taxon>
    </lineage>
</organism>
<dbReference type="Pfam" id="PF01138">
    <property type="entry name" value="RNase_PH"/>
    <property type="match status" value="1"/>
</dbReference>
<dbReference type="EMBL" id="JAEUBF010000117">
    <property type="protein sequence ID" value="KAH3680396.1"/>
    <property type="molecule type" value="Genomic_DNA"/>
</dbReference>